<dbReference type="Proteomes" id="UP001558652">
    <property type="component" value="Unassembled WGS sequence"/>
</dbReference>
<sequence length="226" mass="25302">YRQGKGKFLPEDIDTSLCTHIVYAFAVLDSERLEIKSHDSWADIDNNFYSKVAALAAKGIKVLLGLGGWNDSLGDKYSRLVNNPNSRRNFVRQAVEFVKKYDFQGLDLDWEYPKCWQVDCNKGPDSDKEGFARLVEELSAEFKPRGWLLSAAVSPSKVVIDQVNYWLEHGTPREKLILGMPLYGQSFTLSNASNTDLNSPTTGPGSAGQFTRAAGFLAYYEVTDNK</sequence>
<name>A0ABD0YQR0_9HEMI</name>
<dbReference type="PANTHER" id="PTHR11177:SF359">
    <property type="entry name" value="CHITINASE 10-RELATED"/>
    <property type="match status" value="1"/>
</dbReference>
<evidence type="ECO:0000256" key="1">
    <source>
        <dbReference type="ARBA" id="ARBA00023157"/>
    </source>
</evidence>
<dbReference type="Gene3D" id="3.10.50.10">
    <property type="match status" value="1"/>
</dbReference>
<evidence type="ECO:0000313" key="4">
    <source>
        <dbReference type="Proteomes" id="UP001558652"/>
    </source>
</evidence>
<dbReference type="InterPro" id="IPR029070">
    <property type="entry name" value="Chitinase_insertion_sf"/>
</dbReference>
<dbReference type="InterPro" id="IPR011583">
    <property type="entry name" value="Chitinase_II/V-like_cat"/>
</dbReference>
<dbReference type="PROSITE" id="PS51910">
    <property type="entry name" value="GH18_2"/>
    <property type="match status" value="1"/>
</dbReference>
<dbReference type="InterPro" id="IPR001223">
    <property type="entry name" value="Glyco_hydro18_cat"/>
</dbReference>
<accession>A0ABD0YQR0</accession>
<proteinExistence type="predicted"/>
<evidence type="ECO:0000259" key="2">
    <source>
        <dbReference type="PROSITE" id="PS51910"/>
    </source>
</evidence>
<gene>
    <name evidence="3" type="ORF">AAG570_009955</name>
</gene>
<keyword evidence="1" id="KW-1015">Disulfide bond</keyword>
<reference evidence="3 4" key="1">
    <citation type="submission" date="2024-07" db="EMBL/GenBank/DDBJ databases">
        <title>Chromosome-level genome assembly of the water stick insect Ranatra chinensis (Heteroptera: Nepidae).</title>
        <authorList>
            <person name="Liu X."/>
        </authorList>
    </citation>
    <scope>NUCLEOTIDE SEQUENCE [LARGE SCALE GENOMIC DNA]</scope>
    <source>
        <strain evidence="3">Cailab_2021Rc</strain>
        <tissue evidence="3">Muscle</tissue>
    </source>
</reference>
<keyword evidence="4" id="KW-1185">Reference proteome</keyword>
<dbReference type="InterPro" id="IPR050314">
    <property type="entry name" value="Glycosyl_Hydrlase_18"/>
</dbReference>
<dbReference type="FunFam" id="3.10.50.10:FF:000001">
    <property type="entry name" value="Chitinase 3-like 1"/>
    <property type="match status" value="1"/>
</dbReference>
<evidence type="ECO:0000313" key="3">
    <source>
        <dbReference type="EMBL" id="KAL1138266.1"/>
    </source>
</evidence>
<dbReference type="EMBL" id="JBFDAA010000004">
    <property type="protein sequence ID" value="KAL1138266.1"/>
    <property type="molecule type" value="Genomic_DNA"/>
</dbReference>
<dbReference type="SMART" id="SM00636">
    <property type="entry name" value="Glyco_18"/>
    <property type="match status" value="1"/>
</dbReference>
<dbReference type="Pfam" id="PF00704">
    <property type="entry name" value="Glyco_hydro_18"/>
    <property type="match status" value="1"/>
</dbReference>
<comment type="caution">
    <text evidence="3">The sequence shown here is derived from an EMBL/GenBank/DDBJ whole genome shotgun (WGS) entry which is preliminary data.</text>
</comment>
<dbReference type="AlphaFoldDB" id="A0ABD0YQR0"/>
<dbReference type="Gene3D" id="3.20.20.80">
    <property type="entry name" value="Glycosidases"/>
    <property type="match status" value="2"/>
</dbReference>
<dbReference type="SUPFAM" id="SSF51445">
    <property type="entry name" value="(Trans)glycosidases"/>
    <property type="match status" value="1"/>
</dbReference>
<protein>
    <recommendedName>
        <fullName evidence="2">GH18 domain-containing protein</fullName>
    </recommendedName>
</protein>
<dbReference type="InterPro" id="IPR017853">
    <property type="entry name" value="GH"/>
</dbReference>
<feature type="non-terminal residue" evidence="3">
    <location>
        <position position="1"/>
    </location>
</feature>
<dbReference type="PANTHER" id="PTHR11177">
    <property type="entry name" value="CHITINASE"/>
    <property type="match status" value="1"/>
</dbReference>
<dbReference type="SUPFAM" id="SSF54556">
    <property type="entry name" value="Chitinase insertion domain"/>
    <property type="match status" value="1"/>
</dbReference>
<feature type="domain" description="GH18" evidence="2">
    <location>
        <begin position="1"/>
        <end position="226"/>
    </location>
</feature>
<organism evidence="3 4">
    <name type="scientific">Ranatra chinensis</name>
    <dbReference type="NCBI Taxonomy" id="642074"/>
    <lineage>
        <taxon>Eukaryota</taxon>
        <taxon>Metazoa</taxon>
        <taxon>Ecdysozoa</taxon>
        <taxon>Arthropoda</taxon>
        <taxon>Hexapoda</taxon>
        <taxon>Insecta</taxon>
        <taxon>Pterygota</taxon>
        <taxon>Neoptera</taxon>
        <taxon>Paraneoptera</taxon>
        <taxon>Hemiptera</taxon>
        <taxon>Heteroptera</taxon>
        <taxon>Panheteroptera</taxon>
        <taxon>Nepomorpha</taxon>
        <taxon>Nepidae</taxon>
        <taxon>Ranatrinae</taxon>
        <taxon>Ranatra</taxon>
    </lineage>
</organism>